<evidence type="ECO:0000256" key="3">
    <source>
        <dbReference type="ARBA" id="ARBA00023002"/>
    </source>
</evidence>
<dbReference type="RefSeq" id="WP_369341844.1">
    <property type="nucleotide sequence ID" value="NZ_CP129675.1"/>
</dbReference>
<sequence>MSVYDFTVKDPQGKDVSLGRYKGKVLLIVNTATKCGFTPQYEGLEKLYHEYESKGLEILDFPCNQFNSQAPGTDEEIGSFCRLTYGTEFPRFAKIDVNGEQADPLYQWLKDQKSGIASKNIKWNFTKFLIDREGNVVSRYAPTTTPESIEKDIVAQL</sequence>
<dbReference type="Pfam" id="PF00255">
    <property type="entry name" value="GSHPx"/>
    <property type="match status" value="1"/>
</dbReference>
<dbReference type="PRINTS" id="PR01011">
    <property type="entry name" value="GLUTPROXDASE"/>
</dbReference>
<dbReference type="Gene3D" id="3.40.30.10">
    <property type="entry name" value="Glutaredoxin"/>
    <property type="match status" value="1"/>
</dbReference>
<dbReference type="InterPro" id="IPR029760">
    <property type="entry name" value="GPX_CS"/>
</dbReference>
<dbReference type="PIRSF" id="PIRSF000303">
    <property type="entry name" value="Glutathion_perox"/>
    <property type="match status" value="1"/>
</dbReference>
<dbReference type="SUPFAM" id="SSF52833">
    <property type="entry name" value="Thioredoxin-like"/>
    <property type="match status" value="1"/>
</dbReference>
<dbReference type="EMBL" id="CP129675">
    <property type="protein sequence ID" value="XDS47484.1"/>
    <property type="molecule type" value="Genomic_DNA"/>
</dbReference>
<dbReference type="CDD" id="cd00340">
    <property type="entry name" value="GSH_Peroxidase"/>
    <property type="match status" value="1"/>
</dbReference>
<evidence type="ECO:0000313" key="7">
    <source>
        <dbReference type="EMBL" id="XDS47484.1"/>
    </source>
</evidence>
<name>A0AB39UGN5_9BIFI</name>
<dbReference type="EMBL" id="CP129682">
    <property type="protein sequence ID" value="XDS47805.1"/>
    <property type="molecule type" value="Genomic_DNA"/>
</dbReference>
<dbReference type="GO" id="GO:0034599">
    <property type="term" value="P:cellular response to oxidative stress"/>
    <property type="evidence" value="ECO:0007669"/>
    <property type="project" value="TreeGrafter"/>
</dbReference>
<dbReference type="PANTHER" id="PTHR11592">
    <property type="entry name" value="GLUTATHIONE PEROXIDASE"/>
    <property type="match status" value="1"/>
</dbReference>
<dbReference type="FunFam" id="3.40.30.10:FF:000010">
    <property type="entry name" value="Glutathione peroxidase"/>
    <property type="match status" value="1"/>
</dbReference>
<dbReference type="PANTHER" id="PTHR11592:SF78">
    <property type="entry name" value="GLUTATHIONE PEROXIDASE"/>
    <property type="match status" value="1"/>
</dbReference>
<evidence type="ECO:0000256" key="2">
    <source>
        <dbReference type="ARBA" id="ARBA00022559"/>
    </source>
</evidence>
<dbReference type="EMBL" id="CP129683">
    <property type="protein sequence ID" value="XDS50882.1"/>
    <property type="molecule type" value="Genomic_DNA"/>
</dbReference>
<evidence type="ECO:0000256" key="4">
    <source>
        <dbReference type="PIRSR" id="PIRSR000303-1"/>
    </source>
</evidence>
<dbReference type="GO" id="GO:0004601">
    <property type="term" value="F:peroxidase activity"/>
    <property type="evidence" value="ECO:0007669"/>
    <property type="project" value="UniProtKB-KW"/>
</dbReference>
<keyword evidence="2 5" id="KW-0575">Peroxidase</keyword>
<keyword evidence="3 5" id="KW-0560">Oxidoreductase</keyword>
<protein>
    <recommendedName>
        <fullName evidence="5">Glutathione peroxidase</fullName>
    </recommendedName>
</protein>
<evidence type="ECO:0000256" key="5">
    <source>
        <dbReference type="RuleBase" id="RU000499"/>
    </source>
</evidence>
<feature type="domain" description="Thioredoxin" evidence="6">
    <location>
        <begin position="1"/>
        <end position="157"/>
    </location>
</feature>
<gene>
    <name evidence="9" type="ORF">QN062_01370</name>
    <name evidence="8" type="ORF">QN216_05375</name>
    <name evidence="7" type="ORF">QN217_05070</name>
</gene>
<dbReference type="InterPro" id="IPR036249">
    <property type="entry name" value="Thioredoxin-like_sf"/>
</dbReference>
<dbReference type="InterPro" id="IPR029759">
    <property type="entry name" value="GPX_AS"/>
</dbReference>
<evidence type="ECO:0000313" key="8">
    <source>
        <dbReference type="EMBL" id="XDS47805.1"/>
    </source>
</evidence>
<proteinExistence type="inferred from homology"/>
<feature type="active site" evidence="4">
    <location>
        <position position="35"/>
    </location>
</feature>
<evidence type="ECO:0000259" key="6">
    <source>
        <dbReference type="PROSITE" id="PS51352"/>
    </source>
</evidence>
<dbReference type="InterPro" id="IPR000889">
    <property type="entry name" value="Glutathione_peroxidase"/>
</dbReference>
<dbReference type="AlphaFoldDB" id="A0AB39UGN5"/>
<evidence type="ECO:0000313" key="9">
    <source>
        <dbReference type="EMBL" id="XDS50882.1"/>
    </source>
</evidence>
<dbReference type="PROSITE" id="PS00763">
    <property type="entry name" value="GLUTATHIONE_PEROXID_2"/>
    <property type="match status" value="1"/>
</dbReference>
<dbReference type="PROSITE" id="PS51352">
    <property type="entry name" value="THIOREDOXIN_2"/>
    <property type="match status" value="1"/>
</dbReference>
<dbReference type="InterPro" id="IPR013766">
    <property type="entry name" value="Thioredoxin_domain"/>
</dbReference>
<dbReference type="PROSITE" id="PS00460">
    <property type="entry name" value="GLUTATHIONE_PEROXID_1"/>
    <property type="match status" value="1"/>
</dbReference>
<dbReference type="PROSITE" id="PS51355">
    <property type="entry name" value="GLUTATHIONE_PEROXID_3"/>
    <property type="match status" value="1"/>
</dbReference>
<comment type="similarity">
    <text evidence="1 5">Belongs to the glutathione peroxidase family.</text>
</comment>
<organism evidence="8">
    <name type="scientific">Bifidobacterium fermentum</name>
    <dbReference type="NCBI Taxonomy" id="3059035"/>
    <lineage>
        <taxon>Bacteria</taxon>
        <taxon>Bacillati</taxon>
        <taxon>Actinomycetota</taxon>
        <taxon>Actinomycetes</taxon>
        <taxon>Bifidobacteriales</taxon>
        <taxon>Bifidobacteriaceae</taxon>
        <taxon>Bifidobacterium</taxon>
    </lineage>
</organism>
<accession>A0AB39UGN5</accession>
<dbReference type="KEGG" id="bfk:QN062_01370"/>
<evidence type="ECO:0000256" key="1">
    <source>
        <dbReference type="ARBA" id="ARBA00006926"/>
    </source>
</evidence>
<reference evidence="8" key="1">
    <citation type="submission" date="2023-07" db="EMBL/GenBank/DDBJ databases">
        <title>Bifidobacterium aquikefiriaerophilum sp. nov. and Bifidobacterium eccum sp. nov., isolated from water kefir.</title>
        <authorList>
            <person name="Breselge S."/>
            <person name="Bellassi P."/>
            <person name="Barcenilla C."/>
            <person name="Alvarez-Ordonez A."/>
            <person name="Morelli L."/>
            <person name="Cotter P.D."/>
        </authorList>
    </citation>
    <scope>NUCLEOTIDE SEQUENCE</scope>
    <source>
        <strain evidence="9">WK012_4_13</strain>
        <strain evidence="8">WK013_4_14</strain>
        <strain evidence="7">WK048_4_13</strain>
    </source>
</reference>